<organism evidence="2 3">
    <name type="scientific">Eisenbergiella massiliensis</name>
    <dbReference type="NCBI Taxonomy" id="1720294"/>
    <lineage>
        <taxon>Bacteria</taxon>
        <taxon>Bacillati</taxon>
        <taxon>Bacillota</taxon>
        <taxon>Clostridia</taxon>
        <taxon>Lachnospirales</taxon>
        <taxon>Lachnospiraceae</taxon>
        <taxon>Eisenbergiella</taxon>
    </lineage>
</organism>
<proteinExistence type="predicted"/>
<reference evidence="2 3" key="1">
    <citation type="submission" date="2018-08" db="EMBL/GenBank/DDBJ databases">
        <title>A genome reference for cultivated species of the human gut microbiota.</title>
        <authorList>
            <person name="Zou Y."/>
            <person name="Xue W."/>
            <person name="Luo G."/>
        </authorList>
    </citation>
    <scope>NUCLEOTIDE SEQUENCE [LARGE SCALE GENOMIC DNA]</scope>
    <source>
        <strain evidence="2 3">AF26-4BH</strain>
    </source>
</reference>
<name>A0A3E3J0T1_9FIRM</name>
<evidence type="ECO:0000313" key="2">
    <source>
        <dbReference type="EMBL" id="RGE72701.1"/>
    </source>
</evidence>
<dbReference type="AlphaFoldDB" id="A0A3E3J0T1"/>
<dbReference type="Proteomes" id="UP000261166">
    <property type="component" value="Unassembled WGS sequence"/>
</dbReference>
<comment type="caution">
    <text evidence="2">The sequence shown here is derived from an EMBL/GenBank/DDBJ whole genome shotgun (WGS) entry which is preliminary data.</text>
</comment>
<dbReference type="OrthoDB" id="2612066at2"/>
<accession>A0A3E3J0T1</accession>
<protein>
    <submittedName>
        <fullName evidence="2">Uncharacterized protein</fullName>
    </submittedName>
</protein>
<evidence type="ECO:0000256" key="1">
    <source>
        <dbReference type="SAM" id="Phobius"/>
    </source>
</evidence>
<dbReference type="EMBL" id="QVLU01000005">
    <property type="protein sequence ID" value="RGE72701.1"/>
    <property type="molecule type" value="Genomic_DNA"/>
</dbReference>
<gene>
    <name evidence="2" type="ORF">DWY69_07410</name>
</gene>
<evidence type="ECO:0000313" key="3">
    <source>
        <dbReference type="Proteomes" id="UP000261166"/>
    </source>
</evidence>
<keyword evidence="1" id="KW-0812">Transmembrane</keyword>
<feature type="transmembrane region" description="Helical" evidence="1">
    <location>
        <begin position="12"/>
        <end position="32"/>
    </location>
</feature>
<keyword evidence="1" id="KW-1133">Transmembrane helix</keyword>
<feature type="transmembrane region" description="Helical" evidence="1">
    <location>
        <begin position="88"/>
        <end position="107"/>
    </location>
</feature>
<keyword evidence="1" id="KW-0472">Membrane</keyword>
<feature type="transmembrane region" description="Helical" evidence="1">
    <location>
        <begin position="113"/>
        <end position="132"/>
    </location>
</feature>
<sequence length="164" mass="18987">MMKLVHIFKDYYLGISFMGIIAFVIQEIPYLIMPIINPKSNPIMNMQNEIQWLDRIQGVFGVLSMVLLILIVKKEESFFHIGTGKEKIFFFLTVGMILINFIGWTLYYLGCQYSLLIVVSQFAVVPLYYLFFGLWKSNYLLVGSASIFFVIHTVNGCLNFLVKK</sequence>
<feature type="transmembrane region" description="Helical" evidence="1">
    <location>
        <begin position="139"/>
        <end position="162"/>
    </location>
</feature>
<feature type="transmembrane region" description="Helical" evidence="1">
    <location>
        <begin position="52"/>
        <end position="72"/>
    </location>
</feature>